<sequence length="401" mass="41353">MSIDTRASRSLYSWIAMACVVALVLTGALWWIFRDPGGTKVSAYFGRTVGLYAGSSVRVLGIKVGEITAVTPAGDQVRVDMNVDAGVSIPADAGAVVVAPSLVSDRYVQLTPAYDTGPKLAAGAVLGRDRTAMPAELDDLYGSLNQLSTTLGPEGANKNGALSKLLDTAAKNLNGNGKNINTTVTRLADLGRTLESSKGDLFATVRNLQSFTTALSDSDAQLNEFYGRLSDVAGFLAGESGDVAGALNSLGTALTDVKGFVAENKDLLTSNVDKLAGITKVLVDQRAALAETLDIAPTGMTNFINSYDAASGSIAIRYNANELTNPLVTTLCRLLKASTPVGLPDVVGNLCQAIAPVVDGIAKLPSLPQIISSISNGELPPLPLPLVDVPGSAGFGLGGSQ</sequence>
<dbReference type="EMBL" id="BAAANN010000016">
    <property type="protein sequence ID" value="GAA1965776.1"/>
    <property type="molecule type" value="Genomic_DNA"/>
</dbReference>
<dbReference type="PANTHER" id="PTHR33371">
    <property type="entry name" value="INTERMEMBRANE PHOSPHOLIPID TRANSPORT SYSTEM BINDING PROTEIN MLAD-RELATED"/>
    <property type="match status" value="1"/>
</dbReference>
<dbReference type="Pfam" id="PF02470">
    <property type="entry name" value="MlaD"/>
    <property type="match status" value="1"/>
</dbReference>
<proteinExistence type="predicted"/>
<keyword evidence="1" id="KW-0812">Transmembrane</keyword>
<dbReference type="NCBIfam" id="TIGR00996">
    <property type="entry name" value="Mtu_fam_mce"/>
    <property type="match status" value="1"/>
</dbReference>
<dbReference type="Proteomes" id="UP001501116">
    <property type="component" value="Unassembled WGS sequence"/>
</dbReference>
<dbReference type="InterPro" id="IPR005693">
    <property type="entry name" value="Mce"/>
</dbReference>
<evidence type="ECO:0000313" key="4">
    <source>
        <dbReference type="EMBL" id="GAA1965776.1"/>
    </source>
</evidence>
<keyword evidence="1" id="KW-0472">Membrane</keyword>
<evidence type="ECO:0000259" key="3">
    <source>
        <dbReference type="Pfam" id="PF11887"/>
    </source>
</evidence>
<evidence type="ECO:0000256" key="1">
    <source>
        <dbReference type="SAM" id="Phobius"/>
    </source>
</evidence>
<feature type="domain" description="Mce/MlaD" evidence="2">
    <location>
        <begin position="38"/>
        <end position="112"/>
    </location>
</feature>
<evidence type="ECO:0000259" key="2">
    <source>
        <dbReference type="Pfam" id="PF02470"/>
    </source>
</evidence>
<dbReference type="InterPro" id="IPR052336">
    <property type="entry name" value="MlaD_Phospholipid_Transporter"/>
</dbReference>
<evidence type="ECO:0000313" key="5">
    <source>
        <dbReference type="Proteomes" id="UP001501116"/>
    </source>
</evidence>
<name>A0ABP5CLJ3_9PSEU</name>
<reference evidence="5" key="1">
    <citation type="journal article" date="2019" name="Int. J. Syst. Evol. Microbiol.">
        <title>The Global Catalogue of Microorganisms (GCM) 10K type strain sequencing project: providing services to taxonomists for standard genome sequencing and annotation.</title>
        <authorList>
            <consortium name="The Broad Institute Genomics Platform"/>
            <consortium name="The Broad Institute Genome Sequencing Center for Infectious Disease"/>
            <person name="Wu L."/>
            <person name="Ma J."/>
        </authorList>
    </citation>
    <scope>NUCLEOTIDE SEQUENCE [LARGE SCALE GENOMIC DNA]</scope>
    <source>
        <strain evidence="5">JCM 14545</strain>
    </source>
</reference>
<feature type="domain" description="Mammalian cell entry C-terminal" evidence="3">
    <location>
        <begin position="118"/>
        <end position="295"/>
    </location>
</feature>
<keyword evidence="1" id="KW-1133">Transmembrane helix</keyword>
<dbReference type="Pfam" id="PF11887">
    <property type="entry name" value="Mce4_CUP1"/>
    <property type="match status" value="1"/>
</dbReference>
<comment type="caution">
    <text evidence="4">The sequence shown here is derived from an EMBL/GenBank/DDBJ whole genome shotgun (WGS) entry which is preliminary data.</text>
</comment>
<feature type="transmembrane region" description="Helical" evidence="1">
    <location>
        <begin position="12"/>
        <end position="33"/>
    </location>
</feature>
<dbReference type="PANTHER" id="PTHR33371:SF4">
    <property type="entry name" value="INTERMEMBRANE PHOSPHOLIPID TRANSPORT SYSTEM BINDING PROTEIN MLAD"/>
    <property type="match status" value="1"/>
</dbReference>
<accession>A0ABP5CLJ3</accession>
<protein>
    <submittedName>
        <fullName evidence="4">MCE family protein</fullName>
    </submittedName>
</protein>
<dbReference type="InterPro" id="IPR003399">
    <property type="entry name" value="Mce/MlaD"/>
</dbReference>
<gene>
    <name evidence="4" type="ORF">GCM10009754_42480</name>
</gene>
<organism evidence="4 5">
    <name type="scientific">Amycolatopsis minnesotensis</name>
    <dbReference type="NCBI Taxonomy" id="337894"/>
    <lineage>
        <taxon>Bacteria</taxon>
        <taxon>Bacillati</taxon>
        <taxon>Actinomycetota</taxon>
        <taxon>Actinomycetes</taxon>
        <taxon>Pseudonocardiales</taxon>
        <taxon>Pseudonocardiaceae</taxon>
        <taxon>Amycolatopsis</taxon>
    </lineage>
</organism>
<keyword evidence="5" id="KW-1185">Reference proteome</keyword>
<dbReference type="InterPro" id="IPR024516">
    <property type="entry name" value="Mce_C"/>
</dbReference>
<dbReference type="RefSeq" id="WP_344421312.1">
    <property type="nucleotide sequence ID" value="NZ_BAAANN010000016.1"/>
</dbReference>